<proteinExistence type="predicted"/>
<accession>A0AC61DD59</accession>
<sequence length="201" mass="23349">MSNKPRYFAIVSHCLLNPSTRVHMLGRRFAVAQKICDYLLSKNIAIIQLPCPEFTAMGYWRNPQGRQQYDNVFFRKHCLKELSPYMDMVEELTRNANTPLCYIGIQGSPTCSIYWGKHKTNRYKTESMEVDLKSPPIPPVYGVMTEVLNKALLEKEIQLPFLEAPVKESLESPIALNFFKQLEDLLHIPKAYHYPQEKETH</sequence>
<keyword evidence="2" id="KW-1185">Reference proteome</keyword>
<evidence type="ECO:0000313" key="1">
    <source>
        <dbReference type="EMBL" id="PHV70487.1"/>
    </source>
</evidence>
<organism evidence="1 2">
    <name type="scientific">Sporanaerobium hydrogeniformans</name>
    <dbReference type="NCBI Taxonomy" id="3072179"/>
    <lineage>
        <taxon>Bacteria</taxon>
        <taxon>Bacillati</taxon>
        <taxon>Bacillota</taxon>
        <taxon>Clostridia</taxon>
        <taxon>Lachnospirales</taxon>
        <taxon>Lachnospiraceae</taxon>
        <taxon>Sporanaerobium</taxon>
    </lineage>
</organism>
<evidence type="ECO:0000313" key="2">
    <source>
        <dbReference type="Proteomes" id="UP000224460"/>
    </source>
</evidence>
<dbReference type="Proteomes" id="UP000224460">
    <property type="component" value="Unassembled WGS sequence"/>
</dbReference>
<name>A0AC61DD59_9FIRM</name>
<dbReference type="EMBL" id="PEDL01000010">
    <property type="protein sequence ID" value="PHV70487.1"/>
    <property type="molecule type" value="Genomic_DNA"/>
</dbReference>
<comment type="caution">
    <text evidence="1">The sequence shown here is derived from an EMBL/GenBank/DDBJ whole genome shotgun (WGS) entry which is preliminary data.</text>
</comment>
<reference evidence="1" key="1">
    <citation type="submission" date="2017-10" db="EMBL/GenBank/DDBJ databases">
        <title>Genome sequence of cellulolytic Lachnospiraceae bacterium XHS1971 isolated from hotspring sediment.</title>
        <authorList>
            <person name="Vasudevan G."/>
            <person name="Joshi A.J."/>
            <person name="Hivarkar S."/>
            <person name="Lanjekar V.B."/>
            <person name="Dhakephalkar P.K."/>
            <person name="Dagar S."/>
        </authorList>
    </citation>
    <scope>NUCLEOTIDE SEQUENCE</scope>
    <source>
        <strain evidence="1">XHS1971</strain>
    </source>
</reference>
<gene>
    <name evidence="1" type="ORF">CS063_10385</name>
</gene>
<protein>
    <submittedName>
        <fullName evidence="1">Uncharacterized protein</fullName>
    </submittedName>
</protein>